<dbReference type="EMBL" id="VTAV01000024">
    <property type="protein sequence ID" value="TYR31666.1"/>
    <property type="molecule type" value="Genomic_DNA"/>
</dbReference>
<dbReference type="Proteomes" id="UP000322362">
    <property type="component" value="Unassembled WGS sequence"/>
</dbReference>
<evidence type="ECO:0000313" key="1">
    <source>
        <dbReference type="EMBL" id="TYR31666.1"/>
    </source>
</evidence>
<name>A0A5D4GSD4_9SPHI</name>
<keyword evidence="2" id="KW-1185">Reference proteome</keyword>
<evidence type="ECO:0000313" key="2">
    <source>
        <dbReference type="Proteomes" id="UP000322362"/>
    </source>
</evidence>
<reference evidence="1 2" key="1">
    <citation type="submission" date="2019-08" db="EMBL/GenBank/DDBJ databases">
        <title>Phlebobacter frassis gen. nov. sp. nov., a new member of family Sphingobacteriaceae isolated from sand fly rearing media.</title>
        <authorList>
            <person name="Kakumanu M.L."/>
            <person name="Marayati B.F."/>
            <person name="Wada-Katsumata A."/>
            <person name="Wasserberg G."/>
            <person name="Schal C."/>
            <person name="Apperson C.S."/>
            <person name="Ponnusamy L."/>
        </authorList>
    </citation>
    <scope>NUCLEOTIDE SEQUENCE [LARGE SCALE GENOMIC DNA]</scope>
    <source>
        <strain evidence="1 2">SSI9</strain>
    </source>
</reference>
<organism evidence="1 2">
    <name type="scientific">Sphingobacterium phlebotomi</name>
    <dbReference type="NCBI Taxonomy" id="2605433"/>
    <lineage>
        <taxon>Bacteria</taxon>
        <taxon>Pseudomonadati</taxon>
        <taxon>Bacteroidota</taxon>
        <taxon>Sphingobacteriia</taxon>
        <taxon>Sphingobacteriales</taxon>
        <taxon>Sphingobacteriaceae</taxon>
        <taxon>Sphingobacterium</taxon>
    </lineage>
</organism>
<dbReference type="RefSeq" id="WP_148921155.1">
    <property type="nucleotide sequence ID" value="NZ_VTAV01000024.1"/>
</dbReference>
<dbReference type="AlphaFoldDB" id="A0A5D4GSD4"/>
<sequence length="204" mass="23383">MDNKDAIFVLVNDNYPKDCYNFIEDDFKNSPLNVNIQRRENGAMAGIEWALPTAIVVYLLKPFFEAFLKEAGKDAYQKAKGAIKKLVSKNLPVKTNILYAGKTIDKQSKKYDQSLTISIKAALHSNLTLVVLFNNELVNEDCDLMTDGLLESIENMYKYVQQEFPDKDDNDKLSQNQLYLIANMESGTWDILTQQQMTEKYRNS</sequence>
<protein>
    <submittedName>
        <fullName evidence="1">Uncharacterized protein</fullName>
    </submittedName>
</protein>
<gene>
    <name evidence="1" type="ORF">FXV77_20705</name>
</gene>
<comment type="caution">
    <text evidence="1">The sequence shown here is derived from an EMBL/GenBank/DDBJ whole genome shotgun (WGS) entry which is preliminary data.</text>
</comment>
<accession>A0A5D4GSD4</accession>
<proteinExistence type="predicted"/>